<sequence>MQSLAQEIETFSKTNLRKQCTRVTTLSGRRITETWKGSTIHVVEDKTQPEKACGYVQDNSWDLQVGVIKPYLILGSQYAAHDFGTLKKYKASHILNVAYGVENAFPDLFIYKTLSILDVSDTDITSSFQECSKFIDQANKENGVVLVHCNSGVSRSASVVIGYLMSRQGKPFDDAFALVKTAWPATCPNPGFVEQLKEIILIKILGCVRNSTLFPIQYCALGPWSNVMHYIGNWVTLWILIWPLIP</sequence>
<reference evidence="5" key="1">
    <citation type="submission" date="2025-08" db="UniProtKB">
        <authorList>
            <consortium name="Ensembl"/>
        </authorList>
    </citation>
    <scope>IDENTIFICATION</scope>
</reference>
<dbReference type="SMART" id="SM00195">
    <property type="entry name" value="DSPc"/>
    <property type="match status" value="1"/>
</dbReference>
<feature type="domain" description="Tyrosine-protein phosphatase" evidence="3">
    <location>
        <begin position="64"/>
        <end position="205"/>
    </location>
</feature>
<dbReference type="InterPro" id="IPR029021">
    <property type="entry name" value="Prot-tyrosine_phosphatase-like"/>
</dbReference>
<keyword evidence="1" id="KW-0378">Hydrolase</keyword>
<dbReference type="PANTHER" id="PTHR46377:SF1">
    <property type="entry name" value="DUAL SPECIFICITY PROTEIN PHOSPHATASE 19"/>
    <property type="match status" value="1"/>
</dbReference>
<proteinExistence type="predicted"/>
<dbReference type="Ensembl" id="ENSOKIT00005087697.1">
    <property type="protein sequence ID" value="ENSOKIP00005082172.1"/>
    <property type="gene ID" value="ENSOKIG00005035612.1"/>
</dbReference>
<organism evidence="5 6">
    <name type="scientific">Oncorhynchus kisutch</name>
    <name type="common">Coho salmon</name>
    <name type="synonym">Salmo kisutch</name>
    <dbReference type="NCBI Taxonomy" id="8019"/>
    <lineage>
        <taxon>Eukaryota</taxon>
        <taxon>Metazoa</taxon>
        <taxon>Chordata</taxon>
        <taxon>Craniata</taxon>
        <taxon>Vertebrata</taxon>
        <taxon>Euteleostomi</taxon>
        <taxon>Actinopterygii</taxon>
        <taxon>Neopterygii</taxon>
        <taxon>Teleostei</taxon>
        <taxon>Protacanthopterygii</taxon>
        <taxon>Salmoniformes</taxon>
        <taxon>Salmonidae</taxon>
        <taxon>Salmoninae</taxon>
        <taxon>Oncorhynchus</taxon>
    </lineage>
</organism>
<evidence type="ECO:0000313" key="5">
    <source>
        <dbReference type="Ensembl" id="ENSOKIP00005082172.1"/>
    </source>
</evidence>
<dbReference type="GeneTree" id="ENSGT00940000156472"/>
<dbReference type="InterPro" id="IPR000340">
    <property type="entry name" value="Dual-sp_phosphatase_cat-dom"/>
</dbReference>
<evidence type="ECO:0000313" key="6">
    <source>
        <dbReference type="Proteomes" id="UP000694557"/>
    </source>
</evidence>
<dbReference type="Pfam" id="PF00782">
    <property type="entry name" value="DSPc"/>
    <property type="match status" value="1"/>
</dbReference>
<dbReference type="InterPro" id="IPR000387">
    <property type="entry name" value="Tyr_Pase_dom"/>
</dbReference>
<feature type="domain" description="Tyrosine specific protein phosphatases" evidence="4">
    <location>
        <begin position="126"/>
        <end position="184"/>
    </location>
</feature>
<dbReference type="Proteomes" id="UP000694557">
    <property type="component" value="Unassembled WGS sequence"/>
</dbReference>
<dbReference type="GO" id="GO:0008579">
    <property type="term" value="F:JUN kinase phosphatase activity"/>
    <property type="evidence" value="ECO:0007669"/>
    <property type="project" value="TreeGrafter"/>
</dbReference>
<dbReference type="Gene3D" id="3.90.190.10">
    <property type="entry name" value="Protein tyrosine phosphatase superfamily"/>
    <property type="match status" value="1"/>
</dbReference>
<dbReference type="CDD" id="cd14523">
    <property type="entry name" value="DSP_DUSP19"/>
    <property type="match status" value="1"/>
</dbReference>
<dbReference type="PROSITE" id="PS50056">
    <property type="entry name" value="TYR_PHOSPHATASE_2"/>
    <property type="match status" value="1"/>
</dbReference>
<dbReference type="AlphaFoldDB" id="A0A8C7JF74"/>
<dbReference type="PANTHER" id="PTHR46377">
    <property type="entry name" value="DUAL SPECIFICITY PROTEIN PHOSPHATASE 19"/>
    <property type="match status" value="1"/>
</dbReference>
<dbReference type="PROSITE" id="PS50054">
    <property type="entry name" value="TYR_PHOSPHATASE_DUAL"/>
    <property type="match status" value="1"/>
</dbReference>
<protein>
    <submittedName>
        <fullName evidence="5">Dual specificity phosphatase 19a</fullName>
    </submittedName>
</protein>
<evidence type="ECO:0000256" key="2">
    <source>
        <dbReference type="ARBA" id="ARBA00022912"/>
    </source>
</evidence>
<evidence type="ECO:0000259" key="3">
    <source>
        <dbReference type="PROSITE" id="PS50054"/>
    </source>
</evidence>
<keyword evidence="6" id="KW-1185">Reference proteome</keyword>
<accession>A0A8C7JF74</accession>
<evidence type="ECO:0000256" key="1">
    <source>
        <dbReference type="ARBA" id="ARBA00022801"/>
    </source>
</evidence>
<dbReference type="PROSITE" id="PS00383">
    <property type="entry name" value="TYR_PHOSPHATASE_1"/>
    <property type="match status" value="1"/>
</dbReference>
<dbReference type="InterPro" id="IPR020422">
    <property type="entry name" value="TYR_PHOSPHATASE_DUAL_dom"/>
</dbReference>
<dbReference type="InterPro" id="IPR016130">
    <property type="entry name" value="Tyr_Pase_AS"/>
</dbReference>
<keyword evidence="2" id="KW-0904">Protein phosphatase</keyword>
<dbReference type="SUPFAM" id="SSF52799">
    <property type="entry name" value="(Phosphotyrosine protein) phosphatases II"/>
    <property type="match status" value="1"/>
</dbReference>
<evidence type="ECO:0000259" key="4">
    <source>
        <dbReference type="PROSITE" id="PS50056"/>
    </source>
</evidence>
<reference evidence="5" key="2">
    <citation type="submission" date="2025-09" db="UniProtKB">
        <authorList>
            <consortium name="Ensembl"/>
        </authorList>
    </citation>
    <scope>IDENTIFICATION</scope>
</reference>
<name>A0A8C7JF74_ONCKI</name>
<dbReference type="GO" id="GO:0005737">
    <property type="term" value="C:cytoplasm"/>
    <property type="evidence" value="ECO:0007669"/>
    <property type="project" value="TreeGrafter"/>
</dbReference>
<gene>
    <name evidence="5" type="primary">DUSP19</name>
    <name evidence="5" type="synonym">LOC109870728</name>
</gene>